<dbReference type="Proteomes" id="UP000428328">
    <property type="component" value="Chromosome"/>
</dbReference>
<keyword evidence="3" id="KW-1185">Reference proteome</keyword>
<dbReference type="RefSeq" id="WP_158946607.1">
    <property type="nucleotide sequence ID" value="NZ_CP046400.1"/>
</dbReference>
<name>A0A6I6JBD4_9BACT</name>
<dbReference type="SUPFAM" id="SSF56112">
    <property type="entry name" value="Protein kinase-like (PK-like)"/>
    <property type="match status" value="1"/>
</dbReference>
<reference evidence="2 3" key="1">
    <citation type="submission" date="2019-11" db="EMBL/GenBank/DDBJ databases">
        <authorList>
            <person name="Zheng R.K."/>
            <person name="Sun C.M."/>
        </authorList>
    </citation>
    <scope>NUCLEOTIDE SEQUENCE [LARGE SCALE GENOMIC DNA]</scope>
    <source>
        <strain evidence="2 3">SRB007</strain>
    </source>
</reference>
<proteinExistence type="predicted"/>
<feature type="domain" description="Aminoglycoside phosphotransferase" evidence="1">
    <location>
        <begin position="21"/>
        <end position="261"/>
    </location>
</feature>
<dbReference type="Pfam" id="PF01636">
    <property type="entry name" value="APH"/>
    <property type="match status" value="1"/>
</dbReference>
<organism evidence="2 3">
    <name type="scientific">Pseudodesulfovibrio cashew</name>
    <dbReference type="NCBI Taxonomy" id="2678688"/>
    <lineage>
        <taxon>Bacteria</taxon>
        <taxon>Pseudomonadati</taxon>
        <taxon>Thermodesulfobacteriota</taxon>
        <taxon>Desulfovibrionia</taxon>
        <taxon>Desulfovibrionales</taxon>
        <taxon>Desulfovibrionaceae</taxon>
    </lineage>
</organism>
<evidence type="ECO:0000313" key="3">
    <source>
        <dbReference type="Proteomes" id="UP000428328"/>
    </source>
</evidence>
<sequence length="352" mass="39934">MPKRTPYVDTAFFDLPPGTEASPLGGGRNSQVFLVQPPGRDPMVFKRYFVDPSDKRDRQATEALALRFLERSGVESAPRLLTLDTDRQVSMLAYVEGTKVTEPTSRDMDLAAEFLLRLIRLSTTDEAREAGFSPASEAFFSVTGILENIETRLARLEGVTEECPLCRELSDFLAERLRPAIVTYARRCRERLESAGMTVDREIPEEWRILSPSDFGLHNAVKRPDGGLSFFDYEYFGWDDPSKTLADFCLHPAMNLADALQHRFLSTVVPELESLGYNRDRGVALFPLFGIKWCCILLNEFVPREAARRSFARIERTESETRVLTRQLDKARAMLDSLDDRTETFARQMAGI</sequence>
<dbReference type="KEGG" id="psel:GM415_04340"/>
<evidence type="ECO:0000313" key="2">
    <source>
        <dbReference type="EMBL" id="QGY39381.1"/>
    </source>
</evidence>
<dbReference type="EMBL" id="CP046400">
    <property type="protein sequence ID" value="QGY39381.1"/>
    <property type="molecule type" value="Genomic_DNA"/>
</dbReference>
<accession>A0A6I6JBD4</accession>
<protein>
    <recommendedName>
        <fullName evidence="1">Aminoglycoside phosphotransferase domain-containing protein</fullName>
    </recommendedName>
</protein>
<evidence type="ECO:0000259" key="1">
    <source>
        <dbReference type="Pfam" id="PF01636"/>
    </source>
</evidence>
<dbReference type="InterPro" id="IPR002575">
    <property type="entry name" value="Aminoglycoside_PTrfase"/>
</dbReference>
<dbReference type="InterPro" id="IPR011009">
    <property type="entry name" value="Kinase-like_dom_sf"/>
</dbReference>
<dbReference type="AlphaFoldDB" id="A0A6I6JBD4"/>
<gene>
    <name evidence="2" type="ORF">GM415_04340</name>
</gene>